<sequence length="74" mass="8542">MRPRLQTFNALRARSYVTRLPLFTRLILLVIVALWIASVQSVWDLREWGALIPDQISILNGKLLNDPLGFLVLR</sequence>
<accession>A0A8H4L8K9</accession>
<comment type="caution">
    <text evidence="2">The sequence shown here is derived from an EMBL/GenBank/DDBJ whole genome shotgun (WGS) entry which is preliminary data.</text>
</comment>
<organism evidence="2 3">
    <name type="scientific">Fusarium albosuccineum</name>
    <dbReference type="NCBI Taxonomy" id="1237068"/>
    <lineage>
        <taxon>Eukaryota</taxon>
        <taxon>Fungi</taxon>
        <taxon>Dikarya</taxon>
        <taxon>Ascomycota</taxon>
        <taxon>Pezizomycotina</taxon>
        <taxon>Sordariomycetes</taxon>
        <taxon>Hypocreomycetidae</taxon>
        <taxon>Hypocreales</taxon>
        <taxon>Nectriaceae</taxon>
        <taxon>Fusarium</taxon>
        <taxon>Fusarium decemcellulare species complex</taxon>
    </lineage>
</organism>
<keyword evidence="1" id="KW-0812">Transmembrane</keyword>
<keyword evidence="3" id="KW-1185">Reference proteome</keyword>
<dbReference type="Proteomes" id="UP000554235">
    <property type="component" value="Unassembled WGS sequence"/>
</dbReference>
<keyword evidence="1" id="KW-1133">Transmembrane helix</keyword>
<reference evidence="2 3" key="1">
    <citation type="submission" date="2020-01" db="EMBL/GenBank/DDBJ databases">
        <title>Identification and distribution of gene clusters putatively required for synthesis of sphingolipid metabolism inhibitors in phylogenetically diverse species of the filamentous fungus Fusarium.</title>
        <authorList>
            <person name="Kim H.-S."/>
            <person name="Busman M."/>
            <person name="Brown D.W."/>
            <person name="Divon H."/>
            <person name="Uhlig S."/>
            <person name="Proctor R.H."/>
        </authorList>
    </citation>
    <scope>NUCLEOTIDE SEQUENCE [LARGE SCALE GENOMIC DNA]</scope>
    <source>
        <strain evidence="2 3">NRRL 20459</strain>
    </source>
</reference>
<keyword evidence="1" id="KW-0472">Membrane</keyword>
<feature type="transmembrane region" description="Helical" evidence="1">
    <location>
        <begin position="20"/>
        <end position="43"/>
    </location>
</feature>
<evidence type="ECO:0000256" key="1">
    <source>
        <dbReference type="SAM" id="Phobius"/>
    </source>
</evidence>
<evidence type="ECO:0000313" key="2">
    <source>
        <dbReference type="EMBL" id="KAF4463583.1"/>
    </source>
</evidence>
<evidence type="ECO:0000313" key="3">
    <source>
        <dbReference type="Proteomes" id="UP000554235"/>
    </source>
</evidence>
<proteinExistence type="predicted"/>
<protein>
    <submittedName>
        <fullName evidence="2">Rhomboid 2</fullName>
    </submittedName>
</protein>
<gene>
    <name evidence="2" type="ORF">FALBO_9609</name>
</gene>
<name>A0A8H4L8K9_9HYPO</name>
<dbReference type="EMBL" id="JAADYS010001337">
    <property type="protein sequence ID" value="KAF4463583.1"/>
    <property type="molecule type" value="Genomic_DNA"/>
</dbReference>
<dbReference type="OrthoDB" id="10257275at2759"/>
<dbReference type="AlphaFoldDB" id="A0A8H4L8K9"/>